<dbReference type="FunFam" id="2.70.150.10:FF:000020">
    <property type="entry name" value="Copper-exporting P-type ATPase A"/>
    <property type="match status" value="1"/>
</dbReference>
<sequence>MNKNEHGHHHDADTHSGCGCSAKAAPPAAKPAASSCCGGHDDHSGHAHHHAHDHGPTTTKVLDPVCGMTVDPATSKHRFEHHGETFHFCSAGCRTKFAADPAKYLAKEKAPEPEMPAGTIYTCPMHPEIRQVGPGSCPICGMALEPEVASLETGPNPELADMTRRFWIGGVLALPAVVLEMGGHLAGPHNWIDPTLSNWIQLVFATPVVLWAGWPFFVRGWQSLVTRNLNMFTLIAMGTGVAYVYSVLGTVTPQIFPATFRGHGGAVAIYFEAAAVITVLVLLGQVLELRARDATSGAIKALLQLAPKTARRVDADGSEHEVEIDTLHAGDRLRVRPGEKVPVDGVILEGRSSLDESLVTGESMPVTKETGAKVIAGTLNQSGSFIMRADKVGRETLLSQIVQMVADAQRSRAPIQRLADQVAGWFVPAVIIVAIAAFAAWTWFGPEPRLAFGLVAAVSVLIIACPCALGLATPMSIMVGVGRGAQAGVLIKNAEALERMEKIDTLVVDKTGTLTEGKPKVVGIVPASGFAEDDILRIAATVERASEHPLADAIVRAAKERQLALGQVEQFDSPTGKGATGKVDGKTIVLGNARYLSSIGIDTTTLDAEAERLRGDGATVINMAIEGQLAGLFAIADPVKASTPEALKALADEGIKVIMLTGDNRTTAEAVARRLGIADVEAEVLPDQKSAVVTKLQKAGRSVAMAGDGVNDAPALAAAEVGIAMGTGTDVAMESAGVTLLKGDLVGIVRARKLSQATMSNIRQNLFFAFIYNAAGIPIAAGILYPTFGVLLSPIIAAAAMALSSVSVVGNALRLRATRL</sequence>
<evidence type="ECO:0000259" key="13">
    <source>
        <dbReference type="SMART" id="SM00746"/>
    </source>
</evidence>
<dbReference type="Gene3D" id="2.70.150.10">
    <property type="entry name" value="Calcium-transporting ATPase, cytoplasmic transduction domain A"/>
    <property type="match status" value="1"/>
</dbReference>
<keyword evidence="3 11" id="KW-1003">Cell membrane</keyword>
<evidence type="ECO:0000256" key="1">
    <source>
        <dbReference type="ARBA" id="ARBA00004651"/>
    </source>
</evidence>
<dbReference type="Pfam" id="PF00122">
    <property type="entry name" value="E1-E2_ATPase"/>
    <property type="match status" value="1"/>
</dbReference>
<comment type="similarity">
    <text evidence="2 11">Belongs to the cation transport ATPase (P-type) (TC 3.A.3) family. Type IB subfamily.</text>
</comment>
<dbReference type="Gene3D" id="1.10.620.20">
    <property type="entry name" value="Ribonucleotide Reductase, subunit A"/>
    <property type="match status" value="1"/>
</dbReference>
<evidence type="ECO:0000313" key="14">
    <source>
        <dbReference type="EMBL" id="TWI76160.1"/>
    </source>
</evidence>
<evidence type="ECO:0000256" key="7">
    <source>
        <dbReference type="ARBA" id="ARBA00022840"/>
    </source>
</evidence>
<dbReference type="GO" id="GO:0016491">
    <property type="term" value="F:oxidoreductase activity"/>
    <property type="evidence" value="ECO:0007669"/>
    <property type="project" value="InterPro"/>
</dbReference>
<dbReference type="CDD" id="cd02094">
    <property type="entry name" value="P-type_ATPase_Cu-like"/>
    <property type="match status" value="1"/>
</dbReference>
<dbReference type="InterPro" id="IPR009078">
    <property type="entry name" value="Ferritin-like_SF"/>
</dbReference>
<dbReference type="SMART" id="SM00746">
    <property type="entry name" value="TRASH"/>
    <property type="match status" value="1"/>
</dbReference>
<keyword evidence="15" id="KW-1185">Reference proteome</keyword>
<dbReference type="NCBIfam" id="TIGR01511">
    <property type="entry name" value="ATPase-IB1_Cu"/>
    <property type="match status" value="1"/>
</dbReference>
<dbReference type="InterPro" id="IPR007029">
    <property type="entry name" value="YHS_dom"/>
</dbReference>
<dbReference type="InterPro" id="IPR023214">
    <property type="entry name" value="HAD_sf"/>
</dbReference>
<dbReference type="NCBIfam" id="TIGR01525">
    <property type="entry name" value="ATPase-IB_hvy"/>
    <property type="match status" value="1"/>
</dbReference>
<feature type="transmembrane region" description="Helical" evidence="11">
    <location>
        <begin position="450"/>
        <end position="473"/>
    </location>
</feature>
<evidence type="ECO:0000313" key="15">
    <source>
        <dbReference type="Proteomes" id="UP000316291"/>
    </source>
</evidence>
<evidence type="ECO:0000256" key="3">
    <source>
        <dbReference type="ARBA" id="ARBA00022475"/>
    </source>
</evidence>
<evidence type="ECO:0000256" key="12">
    <source>
        <dbReference type="SAM" id="MobiDB-lite"/>
    </source>
</evidence>
<feature type="domain" description="TRASH" evidence="13">
    <location>
        <begin position="63"/>
        <end position="101"/>
    </location>
</feature>
<feature type="transmembrane region" description="Helical" evidence="11">
    <location>
        <begin position="422"/>
        <end position="444"/>
    </location>
</feature>
<evidence type="ECO:0000256" key="8">
    <source>
        <dbReference type="ARBA" id="ARBA00022967"/>
    </source>
</evidence>
<evidence type="ECO:0000256" key="4">
    <source>
        <dbReference type="ARBA" id="ARBA00022692"/>
    </source>
</evidence>
<dbReference type="GO" id="GO:0005507">
    <property type="term" value="F:copper ion binding"/>
    <property type="evidence" value="ECO:0007669"/>
    <property type="project" value="TreeGrafter"/>
</dbReference>
<dbReference type="RefSeq" id="WP_018645026.1">
    <property type="nucleotide sequence ID" value="NZ_VLLA01000001.1"/>
</dbReference>
<proteinExistence type="inferred from homology"/>
<dbReference type="NCBIfam" id="TIGR01494">
    <property type="entry name" value="ATPase_P-type"/>
    <property type="match status" value="1"/>
</dbReference>
<dbReference type="GO" id="GO:0005524">
    <property type="term" value="F:ATP binding"/>
    <property type="evidence" value="ECO:0007669"/>
    <property type="project" value="UniProtKB-UniRule"/>
</dbReference>
<dbReference type="FunFam" id="1.10.620.20:FF:000023">
    <property type="entry name" value="Heavy-metal transporting P-type ATPase"/>
    <property type="match status" value="1"/>
</dbReference>
<accession>A0A562S663</accession>
<feature type="compositionally biased region" description="Basic and acidic residues" evidence="12">
    <location>
        <begin position="1"/>
        <end position="14"/>
    </location>
</feature>
<dbReference type="Gene3D" id="3.40.1110.10">
    <property type="entry name" value="Calcium-transporting ATPase, cytoplasmic domain N"/>
    <property type="match status" value="1"/>
</dbReference>
<feature type="transmembrane region" description="Helical" evidence="11">
    <location>
        <begin position="199"/>
        <end position="217"/>
    </location>
</feature>
<comment type="caution">
    <text evidence="14">The sequence shown here is derived from an EMBL/GenBank/DDBJ whole genome shotgun (WGS) entry which is preliminary data.</text>
</comment>
<dbReference type="InterPro" id="IPR023298">
    <property type="entry name" value="ATPase_P-typ_TM_dom_sf"/>
</dbReference>
<dbReference type="EMBL" id="VLLA01000001">
    <property type="protein sequence ID" value="TWI76160.1"/>
    <property type="molecule type" value="Genomic_DNA"/>
</dbReference>
<feature type="region of interest" description="Disordered" evidence="12">
    <location>
        <begin position="31"/>
        <end position="58"/>
    </location>
</feature>
<feature type="transmembrane region" description="Helical" evidence="11">
    <location>
        <begin position="166"/>
        <end position="187"/>
    </location>
</feature>
<feature type="transmembrane region" description="Helical" evidence="11">
    <location>
        <begin position="766"/>
        <end position="785"/>
    </location>
</feature>
<dbReference type="InterPro" id="IPR027256">
    <property type="entry name" value="P-typ_ATPase_IB"/>
</dbReference>
<feature type="transmembrane region" description="Helical" evidence="11">
    <location>
        <begin position="229"/>
        <end position="248"/>
    </location>
</feature>
<dbReference type="InterPro" id="IPR059000">
    <property type="entry name" value="ATPase_P-type_domA"/>
</dbReference>
<dbReference type="InterPro" id="IPR008250">
    <property type="entry name" value="ATPase_P-typ_transduc_dom_A_sf"/>
</dbReference>
<dbReference type="AlphaFoldDB" id="A0A562S663"/>
<dbReference type="PRINTS" id="PR00943">
    <property type="entry name" value="CUATPASE"/>
</dbReference>
<gene>
    <name evidence="14" type="ORF">IQ16_00395</name>
</gene>
<dbReference type="InterPro" id="IPR036412">
    <property type="entry name" value="HAD-like_sf"/>
</dbReference>
<organism evidence="14 15">
    <name type="scientific">Bradyrhizobium huanghuaihaiense</name>
    <dbReference type="NCBI Taxonomy" id="990078"/>
    <lineage>
        <taxon>Bacteria</taxon>
        <taxon>Pseudomonadati</taxon>
        <taxon>Pseudomonadota</taxon>
        <taxon>Alphaproteobacteria</taxon>
        <taxon>Hyphomicrobiales</taxon>
        <taxon>Nitrobacteraceae</taxon>
        <taxon>Bradyrhizobium</taxon>
    </lineage>
</organism>
<dbReference type="InterPro" id="IPR045800">
    <property type="entry name" value="HMBD"/>
</dbReference>
<dbReference type="SUPFAM" id="SSF47240">
    <property type="entry name" value="Ferritin-like"/>
    <property type="match status" value="1"/>
</dbReference>
<evidence type="ECO:0000256" key="10">
    <source>
        <dbReference type="ARBA" id="ARBA00023136"/>
    </source>
</evidence>
<evidence type="ECO:0000256" key="9">
    <source>
        <dbReference type="ARBA" id="ARBA00022989"/>
    </source>
</evidence>
<keyword evidence="5 11" id="KW-0479">Metal-binding</keyword>
<keyword evidence="6 11" id="KW-0547">Nucleotide-binding</keyword>
<reference evidence="14 15" key="1">
    <citation type="journal article" date="2015" name="Stand. Genomic Sci.">
        <title>Genomic Encyclopedia of Bacterial and Archaeal Type Strains, Phase III: the genomes of soil and plant-associated and newly described type strains.</title>
        <authorList>
            <person name="Whitman W.B."/>
            <person name="Woyke T."/>
            <person name="Klenk H.P."/>
            <person name="Zhou Y."/>
            <person name="Lilburn T.G."/>
            <person name="Beck B.J."/>
            <person name="De Vos P."/>
            <person name="Vandamme P."/>
            <person name="Eisen J.A."/>
            <person name="Garrity G."/>
            <person name="Hugenholtz P."/>
            <person name="Kyrpides N.C."/>
        </authorList>
    </citation>
    <scope>NUCLEOTIDE SEQUENCE [LARGE SCALE GENOMIC DNA]</scope>
    <source>
        <strain evidence="14 15">CGMCC 1.10948</strain>
    </source>
</reference>
<dbReference type="InterPro" id="IPR001757">
    <property type="entry name" value="P_typ_ATPase"/>
</dbReference>
<dbReference type="GO" id="GO:0005886">
    <property type="term" value="C:plasma membrane"/>
    <property type="evidence" value="ECO:0007669"/>
    <property type="project" value="UniProtKB-SubCell"/>
</dbReference>
<dbReference type="PROSITE" id="PS00154">
    <property type="entry name" value="ATPASE_E1_E2"/>
    <property type="match status" value="1"/>
</dbReference>
<dbReference type="PANTHER" id="PTHR43520:SF8">
    <property type="entry name" value="P-TYPE CU(+) TRANSPORTER"/>
    <property type="match status" value="1"/>
</dbReference>
<dbReference type="SUPFAM" id="SSF56784">
    <property type="entry name" value="HAD-like"/>
    <property type="match status" value="1"/>
</dbReference>
<keyword evidence="10 11" id="KW-0472">Membrane</keyword>
<dbReference type="GO" id="GO:0016887">
    <property type="term" value="F:ATP hydrolysis activity"/>
    <property type="evidence" value="ECO:0007669"/>
    <property type="project" value="InterPro"/>
</dbReference>
<protein>
    <submittedName>
        <fullName evidence="14">Cu+-exporting ATPase</fullName>
    </submittedName>
</protein>
<keyword evidence="4 11" id="KW-0812">Transmembrane</keyword>
<dbReference type="Gene3D" id="3.40.50.1000">
    <property type="entry name" value="HAD superfamily/HAD-like"/>
    <property type="match status" value="1"/>
</dbReference>
<evidence type="ECO:0000256" key="5">
    <source>
        <dbReference type="ARBA" id="ARBA00022723"/>
    </source>
</evidence>
<feature type="transmembrane region" description="Helical" evidence="11">
    <location>
        <begin position="791"/>
        <end position="813"/>
    </location>
</feature>
<feature type="region of interest" description="Disordered" evidence="12">
    <location>
        <begin position="1"/>
        <end position="20"/>
    </location>
</feature>
<keyword evidence="7 11" id="KW-0067">ATP-binding</keyword>
<dbReference type="InterPro" id="IPR012348">
    <property type="entry name" value="RNR-like"/>
</dbReference>
<dbReference type="PANTHER" id="PTHR43520">
    <property type="entry name" value="ATP7, ISOFORM B"/>
    <property type="match status" value="1"/>
</dbReference>
<keyword evidence="9 11" id="KW-1133">Transmembrane helix</keyword>
<dbReference type="Pfam" id="PF19335">
    <property type="entry name" value="HMBD"/>
    <property type="match status" value="1"/>
</dbReference>
<evidence type="ECO:0000256" key="2">
    <source>
        <dbReference type="ARBA" id="ARBA00006024"/>
    </source>
</evidence>
<dbReference type="SUPFAM" id="SSF81665">
    <property type="entry name" value="Calcium ATPase, transmembrane domain M"/>
    <property type="match status" value="1"/>
</dbReference>
<dbReference type="PRINTS" id="PR00119">
    <property type="entry name" value="CATATPASE"/>
</dbReference>
<dbReference type="Pfam" id="PF04945">
    <property type="entry name" value="YHS"/>
    <property type="match status" value="1"/>
</dbReference>
<evidence type="ECO:0000256" key="6">
    <source>
        <dbReference type="ARBA" id="ARBA00022741"/>
    </source>
</evidence>
<comment type="subcellular location">
    <subcellularLocation>
        <location evidence="1">Cell membrane</location>
        <topology evidence="1">Multi-pass membrane protein</topology>
    </subcellularLocation>
</comment>
<dbReference type="GO" id="GO:0060003">
    <property type="term" value="P:copper ion export"/>
    <property type="evidence" value="ECO:0007669"/>
    <property type="project" value="UniProtKB-ARBA"/>
</dbReference>
<dbReference type="InterPro" id="IPR011017">
    <property type="entry name" value="TRASH_dom"/>
</dbReference>
<dbReference type="SFLD" id="SFLDS00003">
    <property type="entry name" value="Haloacid_Dehalogenase"/>
    <property type="match status" value="1"/>
</dbReference>
<dbReference type="Proteomes" id="UP000316291">
    <property type="component" value="Unassembled WGS sequence"/>
</dbReference>
<keyword evidence="8" id="KW-1278">Translocase</keyword>
<evidence type="ECO:0000256" key="11">
    <source>
        <dbReference type="RuleBase" id="RU362081"/>
    </source>
</evidence>
<feature type="transmembrane region" description="Helical" evidence="11">
    <location>
        <begin position="268"/>
        <end position="287"/>
    </location>
</feature>
<dbReference type="InterPro" id="IPR018303">
    <property type="entry name" value="ATPase_P-typ_P_site"/>
</dbReference>
<dbReference type="SFLD" id="SFLDF00027">
    <property type="entry name" value="p-type_atpase"/>
    <property type="match status" value="1"/>
</dbReference>
<dbReference type="Pfam" id="PF00702">
    <property type="entry name" value="Hydrolase"/>
    <property type="match status" value="1"/>
</dbReference>
<dbReference type="InterPro" id="IPR044492">
    <property type="entry name" value="P_typ_ATPase_HD_dom"/>
</dbReference>
<dbReference type="InterPro" id="IPR023299">
    <property type="entry name" value="ATPase_P-typ_cyto_dom_N"/>
</dbReference>
<dbReference type="GO" id="GO:0043682">
    <property type="term" value="F:P-type divalent copper transporter activity"/>
    <property type="evidence" value="ECO:0007669"/>
    <property type="project" value="TreeGrafter"/>
</dbReference>
<dbReference type="SUPFAM" id="SSF81653">
    <property type="entry name" value="Calcium ATPase, transduction domain A"/>
    <property type="match status" value="1"/>
</dbReference>
<name>A0A562S663_9BRAD</name>
<dbReference type="SFLD" id="SFLDG00002">
    <property type="entry name" value="C1.7:_P-type_atpase_like"/>
    <property type="match status" value="1"/>
</dbReference>
<dbReference type="GO" id="GO:0055070">
    <property type="term" value="P:copper ion homeostasis"/>
    <property type="evidence" value="ECO:0007669"/>
    <property type="project" value="TreeGrafter"/>
</dbReference>